<gene>
    <name evidence="1" type="ORF">H310_12953</name>
</gene>
<dbReference type="GeneID" id="20090003"/>
<evidence type="ECO:0008006" key="2">
    <source>
        <dbReference type="Google" id="ProtNLM"/>
    </source>
</evidence>
<dbReference type="InterPro" id="IPR011993">
    <property type="entry name" value="PH-like_dom_sf"/>
</dbReference>
<organism evidence="1">
    <name type="scientific">Aphanomyces invadans</name>
    <dbReference type="NCBI Taxonomy" id="157072"/>
    <lineage>
        <taxon>Eukaryota</taxon>
        <taxon>Sar</taxon>
        <taxon>Stramenopiles</taxon>
        <taxon>Oomycota</taxon>
        <taxon>Saprolegniomycetes</taxon>
        <taxon>Saprolegniales</taxon>
        <taxon>Verrucalvaceae</taxon>
        <taxon>Aphanomyces</taxon>
    </lineage>
</organism>
<proteinExistence type="predicted"/>
<dbReference type="VEuPathDB" id="FungiDB:H310_12953"/>
<accession>A0A024THA5</accession>
<reference evidence="1" key="1">
    <citation type="submission" date="2013-12" db="EMBL/GenBank/DDBJ databases">
        <title>The Genome Sequence of Aphanomyces invadans NJM9701.</title>
        <authorList>
            <consortium name="The Broad Institute Genomics Platform"/>
            <person name="Russ C."/>
            <person name="Tyler B."/>
            <person name="van West P."/>
            <person name="Dieguez-Uribeondo J."/>
            <person name="Young S.K."/>
            <person name="Zeng Q."/>
            <person name="Gargeya S."/>
            <person name="Fitzgerald M."/>
            <person name="Abouelleil A."/>
            <person name="Alvarado L."/>
            <person name="Chapman S.B."/>
            <person name="Gainer-Dewar J."/>
            <person name="Goldberg J."/>
            <person name="Griggs A."/>
            <person name="Gujja S."/>
            <person name="Hansen M."/>
            <person name="Howarth C."/>
            <person name="Imamovic A."/>
            <person name="Ireland A."/>
            <person name="Larimer J."/>
            <person name="McCowan C."/>
            <person name="Murphy C."/>
            <person name="Pearson M."/>
            <person name="Poon T.W."/>
            <person name="Priest M."/>
            <person name="Roberts A."/>
            <person name="Saif S."/>
            <person name="Shea T."/>
            <person name="Sykes S."/>
            <person name="Wortman J."/>
            <person name="Nusbaum C."/>
            <person name="Birren B."/>
        </authorList>
    </citation>
    <scope>NUCLEOTIDE SEQUENCE [LARGE SCALE GENOMIC DNA]</scope>
    <source>
        <strain evidence="1">NJM9701</strain>
    </source>
</reference>
<dbReference type="RefSeq" id="XP_008878477.1">
    <property type="nucleotide sequence ID" value="XM_008880255.1"/>
</dbReference>
<sequence>MVLEGLVAALVQQFCSRFVKGFRKQNLRIELSGEITLTDIELELDTFKSLQLPLEPKRIHVGHLRSNFVAAHFSNQPLHMQAEDVTILLGTPSSLTTPITTTDVLADMDAAHQAKIDWLMRLLADRDDMDASRNSRLPVNSPPTSHGGASRWLQLFLCAFVSLERVHVRVEAGATSAGVRFDAILVQPANKPNPTPSDAPLPEHPTALSKSIQVANASLYVEESRRHAKDSPSHDQTTAVDAADVTTHCIVCVARVEIDLAIHESSMQVQATVSVPPPPVRVNLSLTHLQALCALLHTLDTAIRASLYRRFRPVHRPITARAWWRYAIFATLLQQNDPVFQRPSWPRTINLVLVGLQYTAVRRALQPYIERTPFASKNGYVFNHVERVRVDGVDVPAVPLVMTAALHNLPSAVTCFGNAVFGGLYGVRGMQSTVQSAPRDLSSELHTANAVTTLQRLWSRQLYLDACFRPIVAAKLRLLANEQLRKQEHVRNVAQHTHNKARGALVVTVVECHWRDGGVHSSFFDTGMAFLHIKVGTRGRPYNGPPVPCHRHTTSPSCCSCIAANTTIACVFGQSFEFHLNGTPDEDVVHIVLYDKWIVPYLHQASATASLAIPPCTSTSEPSRHDVALPQDSGHVHVLTTFLPHDDGLVDGDAVQAAVRTHVEQLHQDVQHTWMSWYTPPMPGHAHGVPDAPPPALDTVAVSVPAIHIEIQLGQTAQTSFSMHLHHVTCRRCNNAKADALQVRVDEIQCRSSTPDIPWLRSTTRPALHVALAAATKQHAESTWTLGSLHLTTRVPTMLILYTTVLQWKQVALDVLAMVVAPIYGPFGLWVAPPAVHVPQTPATITTHLALAHVSVCVEEFGTFFAAPSKLLMVTKGNATCITNEAGRPVGSLHWDLWQRFLRHVEWAWNQPDLAGSMDGPSLMDDGHRQPSFLWMAQGISVLKHNSRRGLPQERTLWLGDRSIFIGKSRFKTGGVRELPMHEITQLMAGQSSTALRRTGSRERAALYLTLVHPAHTVSLEFAEVGIRQLAQRTLADVVAASRERNNPRSHA</sequence>
<name>A0A024THA5_9STRA</name>
<evidence type="ECO:0000313" key="1">
    <source>
        <dbReference type="EMBL" id="ETV92956.1"/>
    </source>
</evidence>
<dbReference type="Gene3D" id="2.30.29.30">
    <property type="entry name" value="Pleckstrin-homology domain (PH domain)/Phosphotyrosine-binding domain (PTB)"/>
    <property type="match status" value="1"/>
</dbReference>
<dbReference type="AlphaFoldDB" id="A0A024THA5"/>
<dbReference type="OrthoDB" id="428159at2759"/>
<protein>
    <recommendedName>
        <fullName evidence="2">Chorein N-terminal domain-containing protein</fullName>
    </recommendedName>
</protein>
<dbReference type="EMBL" id="KI913996">
    <property type="protein sequence ID" value="ETV92956.1"/>
    <property type="molecule type" value="Genomic_DNA"/>
</dbReference>